<feature type="domain" description="Outer membrane protein beta-barrel" evidence="1">
    <location>
        <begin position="49"/>
        <end position="221"/>
    </location>
</feature>
<evidence type="ECO:0000313" key="2">
    <source>
        <dbReference type="EMBL" id="WEK37606.1"/>
    </source>
</evidence>
<dbReference type="EMBL" id="CP119311">
    <property type="protein sequence ID" value="WEK37606.1"/>
    <property type="molecule type" value="Genomic_DNA"/>
</dbReference>
<gene>
    <name evidence="2" type="ORF">P0Y53_08835</name>
</gene>
<reference evidence="2" key="1">
    <citation type="submission" date="2023-03" db="EMBL/GenBank/DDBJ databases">
        <title>Andean soil-derived lignocellulolytic bacterial consortium as a source of novel taxa and putative plastic-active enzymes.</title>
        <authorList>
            <person name="Diaz-Garcia L."/>
            <person name="Chuvochina M."/>
            <person name="Feuerriegel G."/>
            <person name="Bunk B."/>
            <person name="Sproer C."/>
            <person name="Streit W.R."/>
            <person name="Rodriguez L.M."/>
            <person name="Overmann J."/>
            <person name="Jimenez D.J."/>
        </authorList>
    </citation>
    <scope>NUCLEOTIDE SEQUENCE</scope>
    <source>
        <strain evidence="2">MAG 7</strain>
    </source>
</reference>
<evidence type="ECO:0000313" key="3">
    <source>
        <dbReference type="Proteomes" id="UP001220610"/>
    </source>
</evidence>
<dbReference type="InterPro" id="IPR025665">
    <property type="entry name" value="Beta-barrel_OMP_2"/>
</dbReference>
<sequence>MHNLLRKKSRRMIRTALIGILLLTSLGSMAQRELELNLPNHDEKKYYLGIALSYNSSRFQMSHHSSFLSQDSIMVVEPENMGGFGLAGIHTYRLSNRFEIRAIFPQLLFSYKNLTYHLPTPDNSREEQPVMTKRVESILLGLPVHLKFRSDRIGNFRVYMFGGGKVEYDLASNSTARRAEDLVKLKKYDFGVEAGIGFNFYFPVFILSPEIKISNGLGNIHSRDQNLKFSNTIDRLQSRMIMFSLIFEG</sequence>
<evidence type="ECO:0000259" key="1">
    <source>
        <dbReference type="Pfam" id="PF13568"/>
    </source>
</evidence>
<proteinExistence type="predicted"/>
<protein>
    <submittedName>
        <fullName evidence="2">Outer membrane beta-barrel protein</fullName>
    </submittedName>
</protein>
<dbReference type="AlphaFoldDB" id="A0AAJ5WUX1"/>
<organism evidence="2 3">
    <name type="scientific">Candidatus Pseudobacter hemicellulosilyticus</name>
    <dbReference type="NCBI Taxonomy" id="3121375"/>
    <lineage>
        <taxon>Bacteria</taxon>
        <taxon>Pseudomonadati</taxon>
        <taxon>Bacteroidota</taxon>
        <taxon>Chitinophagia</taxon>
        <taxon>Chitinophagales</taxon>
        <taxon>Chitinophagaceae</taxon>
        <taxon>Pseudobacter</taxon>
    </lineage>
</organism>
<name>A0AAJ5WUX1_9BACT</name>
<dbReference type="Pfam" id="PF13568">
    <property type="entry name" value="OMP_b-brl_2"/>
    <property type="match status" value="1"/>
</dbReference>
<dbReference type="Proteomes" id="UP001220610">
    <property type="component" value="Chromosome"/>
</dbReference>
<accession>A0AAJ5WUX1</accession>